<dbReference type="PANTHER" id="PTHR11091:SF0">
    <property type="entry name" value="MALATE DEHYDROGENASE"/>
    <property type="match status" value="1"/>
</dbReference>
<dbReference type="Gene3D" id="3.30.1370.60">
    <property type="entry name" value="Hypothetical oxidoreductase yiak, domain 2"/>
    <property type="match status" value="1"/>
</dbReference>
<comment type="similarity">
    <text evidence="1">Belongs to the LDH2/MDH2 oxidoreductase family.</text>
</comment>
<dbReference type="InterPro" id="IPR036111">
    <property type="entry name" value="Mal/L-sulfo/L-lacto_DH-like_sf"/>
</dbReference>
<dbReference type="Proteomes" id="UP000197528">
    <property type="component" value="Unassembled WGS sequence"/>
</dbReference>
<reference evidence="3 4" key="1">
    <citation type="submission" date="2017-05" db="EMBL/GenBank/DDBJ databases">
        <title>Genome of Polynucleobacter sp. MWH-Feld-100.</title>
        <authorList>
            <person name="Hahn M.W."/>
        </authorList>
    </citation>
    <scope>NUCLEOTIDE SEQUENCE [LARGE SCALE GENOMIC DNA]</scope>
    <source>
        <strain evidence="3 4">MWH-Feld-100</strain>
    </source>
</reference>
<dbReference type="Gene3D" id="1.10.1530.10">
    <property type="match status" value="1"/>
</dbReference>
<dbReference type="AlphaFoldDB" id="A0A254PUJ2"/>
<dbReference type="EMBL" id="NGUP01000005">
    <property type="protein sequence ID" value="OWS68956.1"/>
    <property type="molecule type" value="Genomic_DNA"/>
</dbReference>
<dbReference type="InterPro" id="IPR043143">
    <property type="entry name" value="Mal/L-sulf/L-lact_DH-like_NADP"/>
</dbReference>
<dbReference type="PANTHER" id="PTHR11091">
    <property type="entry name" value="OXIDOREDUCTASE-RELATED"/>
    <property type="match status" value="1"/>
</dbReference>
<dbReference type="InterPro" id="IPR003767">
    <property type="entry name" value="Malate/L-lactate_DH-like"/>
</dbReference>
<dbReference type="NCBIfam" id="NF007504">
    <property type="entry name" value="PRK10098.1"/>
    <property type="match status" value="1"/>
</dbReference>
<evidence type="ECO:0000313" key="3">
    <source>
        <dbReference type="EMBL" id="OWS68956.1"/>
    </source>
</evidence>
<evidence type="ECO:0000256" key="1">
    <source>
        <dbReference type="ARBA" id="ARBA00006056"/>
    </source>
</evidence>
<name>A0A254PUJ2_9BURK</name>
<gene>
    <name evidence="3" type="ORF">CBI31_09590</name>
</gene>
<proteinExistence type="inferred from homology"/>
<keyword evidence="2" id="KW-0560">Oxidoreductase</keyword>
<accession>A0A254PUJ2</accession>
<keyword evidence="4" id="KW-1185">Reference proteome</keyword>
<comment type="caution">
    <text evidence="3">The sequence shown here is derived from an EMBL/GenBank/DDBJ whole genome shotgun (WGS) entry which is preliminary data.</text>
</comment>
<evidence type="ECO:0000256" key="2">
    <source>
        <dbReference type="ARBA" id="ARBA00023002"/>
    </source>
</evidence>
<evidence type="ECO:0000313" key="4">
    <source>
        <dbReference type="Proteomes" id="UP000197528"/>
    </source>
</evidence>
<dbReference type="OrthoDB" id="924592at2"/>
<dbReference type="SUPFAM" id="SSF89733">
    <property type="entry name" value="L-sulfolactate dehydrogenase-like"/>
    <property type="match status" value="1"/>
</dbReference>
<dbReference type="GO" id="GO:0016491">
    <property type="term" value="F:oxidoreductase activity"/>
    <property type="evidence" value="ECO:0007669"/>
    <property type="project" value="UniProtKB-KW"/>
</dbReference>
<organism evidence="3 4">
    <name type="scientific">Polynucleobacter campilacus</name>
    <dbReference type="NCBI Taxonomy" id="1743163"/>
    <lineage>
        <taxon>Bacteria</taxon>
        <taxon>Pseudomonadati</taxon>
        <taxon>Pseudomonadota</taxon>
        <taxon>Betaproteobacteria</taxon>
        <taxon>Burkholderiales</taxon>
        <taxon>Burkholderiaceae</taxon>
        <taxon>Polynucleobacter</taxon>
    </lineage>
</organism>
<dbReference type="Pfam" id="PF02615">
    <property type="entry name" value="Ldh_2"/>
    <property type="match status" value="1"/>
</dbReference>
<protein>
    <submittedName>
        <fullName evidence="3">Malate/lactate/ureidoglycolate dehydrogenase</fullName>
    </submittedName>
</protein>
<dbReference type="InterPro" id="IPR043144">
    <property type="entry name" value="Mal/L-sulf/L-lact_DH-like_ah"/>
</dbReference>
<dbReference type="RefSeq" id="WP_088526177.1">
    <property type="nucleotide sequence ID" value="NZ_NGUP01000005.1"/>
</dbReference>
<sequence>MPIFHAEDLKTKIAQIIRATGSSEVEALRVCTNLVEANLKGHDSHGAGMIPRYIESFQEGSLQPNQSIKITSDLGSMLVLDGQKGFGQIVGEEAIELGISRAKKLGSCIVSLSRAHHLGRIGHFAEMAAAEGLVSIHLVNVISAPVVAVWGGGIGRHGTNPFCIGVPIANREPFILDFATSRSAQGKMRVAHNAGKQVSPEFLIDQQGLPTTDPSVVVKPDAAGNLGALMPFGEHKGSGLAIACELLGGALTGSGTWKPPKIKKRAIWNGMLSILINPVSMSSKEQFDLETNSFIDWVYQSPANEAGVPVMLAGEPERKMMKLRLADGFEIDDKTWQDICETGKKVGVNLN</sequence>